<organism evidence="4">
    <name type="scientific">uncultured bacterium fosmid pJB45G2</name>
    <dbReference type="NCBI Taxonomy" id="1478065"/>
    <lineage>
        <taxon>Bacteria</taxon>
        <taxon>environmental samples</taxon>
    </lineage>
</organism>
<feature type="domain" description="Peptidase S9 prolyl oligopeptidase catalytic" evidence="2">
    <location>
        <begin position="166"/>
        <end position="214"/>
    </location>
</feature>
<dbReference type="InterPro" id="IPR001375">
    <property type="entry name" value="Peptidase_S9_cat"/>
</dbReference>
<dbReference type="GO" id="GO:0008236">
    <property type="term" value="F:serine-type peptidase activity"/>
    <property type="evidence" value="ECO:0007669"/>
    <property type="project" value="InterPro"/>
</dbReference>
<proteinExistence type="predicted"/>
<evidence type="ECO:0000259" key="3">
    <source>
        <dbReference type="Pfam" id="PF20434"/>
    </source>
</evidence>
<dbReference type="SUPFAM" id="SSF53474">
    <property type="entry name" value="alpha/beta-Hydrolases"/>
    <property type="match status" value="1"/>
</dbReference>
<evidence type="ECO:0000256" key="1">
    <source>
        <dbReference type="ARBA" id="ARBA00022801"/>
    </source>
</evidence>
<protein>
    <submittedName>
        <fullName evidence="4">Putative esterase/lipase like protein</fullName>
    </submittedName>
</protein>
<keyword evidence="1" id="KW-0378">Hydrolase</keyword>
<dbReference type="Pfam" id="PF20434">
    <property type="entry name" value="BD-FAE"/>
    <property type="match status" value="1"/>
</dbReference>
<dbReference type="PANTHER" id="PTHR48081:SF6">
    <property type="entry name" value="PEPTIDASE S9 PROLYL OLIGOPEPTIDASE CATALYTIC DOMAIN-CONTAINING PROTEIN"/>
    <property type="match status" value="1"/>
</dbReference>
<dbReference type="AlphaFoldDB" id="A0A0H3U7V1"/>
<reference evidence="4" key="1">
    <citation type="submission" date="2013-08" db="EMBL/GenBank/DDBJ databases">
        <title>Comparison of modified E. coli strains.</title>
        <authorList>
            <person name="Juergensen J."/>
            <person name="Bonge A."/>
            <person name="Streit W.R."/>
        </authorList>
    </citation>
    <scope>NUCLEOTIDE SEQUENCE</scope>
</reference>
<dbReference type="EMBL" id="KF540237">
    <property type="protein sequence ID" value="AIF26556.1"/>
    <property type="molecule type" value="Genomic_DNA"/>
</dbReference>
<dbReference type="InterPro" id="IPR050300">
    <property type="entry name" value="GDXG_lipolytic_enzyme"/>
</dbReference>
<accession>A0A0H3U7V1</accession>
<dbReference type="PANTHER" id="PTHR48081">
    <property type="entry name" value="AB HYDROLASE SUPERFAMILY PROTEIN C4A8.06C"/>
    <property type="match status" value="1"/>
</dbReference>
<dbReference type="InterPro" id="IPR049492">
    <property type="entry name" value="BD-FAE-like_dom"/>
</dbReference>
<dbReference type="Gene3D" id="3.40.50.1820">
    <property type="entry name" value="alpha/beta hydrolase"/>
    <property type="match status" value="1"/>
</dbReference>
<dbReference type="InterPro" id="IPR029058">
    <property type="entry name" value="AB_hydrolase_fold"/>
</dbReference>
<sequence>MWREEPMKTIVLELSNEDVALSAYLLDASNEMPNARVRPAVLIFPGGAYRMCSDREAEPIAMAFLAEGYQAFILRYSVSENAAFPKPLHDAEEALETIRGRSGEWGIDPDKVAVCGFSAGGHLAAALGTMGRVRPNAMILGYPCIMASMGGILPAPIPGVDEAVDASTPPAFIFHTYADSLVPVGNALAMASAMEKAQRPFEMHIFQNGAHGLSLAKPLTSGGLKSMAEPDAAKWFGLCTAWLRNRFGDFAADRDVILDEMINEHSVDVQLGVLWKNPACKRLILDKLPVLGESPQLQEAKGVPLRTIVEFGGGLLSEEKLTELDASLRAIPIDSQMRR</sequence>
<dbReference type="GO" id="GO:0006508">
    <property type="term" value="P:proteolysis"/>
    <property type="evidence" value="ECO:0007669"/>
    <property type="project" value="InterPro"/>
</dbReference>
<feature type="domain" description="BD-FAE-like" evidence="3">
    <location>
        <begin position="37"/>
        <end position="132"/>
    </location>
</feature>
<name>A0A0H3U7V1_9BACT</name>
<evidence type="ECO:0000313" key="4">
    <source>
        <dbReference type="EMBL" id="AIF26556.1"/>
    </source>
</evidence>
<evidence type="ECO:0000259" key="2">
    <source>
        <dbReference type="Pfam" id="PF00326"/>
    </source>
</evidence>
<dbReference type="Pfam" id="PF00326">
    <property type="entry name" value="Peptidase_S9"/>
    <property type="match status" value="1"/>
</dbReference>